<feature type="transmembrane region" description="Helical" evidence="1">
    <location>
        <begin position="85"/>
        <end position="116"/>
    </location>
</feature>
<keyword evidence="2" id="KW-0548">Nucleotidyltransferase</keyword>
<dbReference type="EMBL" id="CP080544">
    <property type="protein sequence ID" value="QYR53586.1"/>
    <property type="molecule type" value="Genomic_DNA"/>
</dbReference>
<evidence type="ECO:0000256" key="1">
    <source>
        <dbReference type="SAM" id="Phobius"/>
    </source>
</evidence>
<keyword evidence="2" id="KW-0808">Transferase</keyword>
<organism evidence="2 3">
    <name type="scientific">Lysobacter soyae</name>
    <dbReference type="NCBI Taxonomy" id="2764185"/>
    <lineage>
        <taxon>Bacteria</taxon>
        <taxon>Pseudomonadati</taxon>
        <taxon>Pseudomonadota</taxon>
        <taxon>Gammaproteobacteria</taxon>
        <taxon>Lysobacterales</taxon>
        <taxon>Lysobacteraceae</taxon>
        <taxon>Lysobacter</taxon>
    </lineage>
</organism>
<proteinExistence type="predicted"/>
<name>A0ABX8WRY0_9GAMM</name>
<dbReference type="RefSeq" id="WP_220380394.1">
    <property type="nucleotide sequence ID" value="NZ_CP080544.1"/>
</dbReference>
<feature type="transmembrane region" description="Helical" evidence="1">
    <location>
        <begin position="229"/>
        <end position="252"/>
    </location>
</feature>
<feature type="transmembrane region" description="Helical" evidence="1">
    <location>
        <begin position="197"/>
        <end position="217"/>
    </location>
</feature>
<dbReference type="PANTHER" id="PTHR43535:SF1">
    <property type="entry name" value="PHOSPHATIDATE CYTIDYLYLTRANSFERASE"/>
    <property type="match status" value="1"/>
</dbReference>
<accession>A0ABX8WRY0</accession>
<dbReference type="Proteomes" id="UP000824755">
    <property type="component" value="Chromosome"/>
</dbReference>
<sequence length="296" mass="31712">MGAALLALYAFLSVSTLWAFITRQSVELKQKIHAWWWFLPAVSLALLFKAYSAWVLAALLLALGVRELAAHMHFASPESARWRHVLGIALCVVLVALTFLWPAVALALIALAVGLIWQMFRRRFYPPARGRVGGSALVLIACGLSFLPTLQRALSDEGAWLLWVCAVTALADVGQFVAGTVFGKTKIAPAASPGKTWVGLIGGIGVAMLAGISLGGLMHLADIPVLARLSVLIAVAGFLGDITLSACKRMLAIKDFSAWMPGHGGLLDRVDSLILTVPVLYLCLLPLQSLFPVIRP</sequence>
<dbReference type="GO" id="GO:0016779">
    <property type="term" value="F:nucleotidyltransferase activity"/>
    <property type="evidence" value="ECO:0007669"/>
    <property type="project" value="UniProtKB-KW"/>
</dbReference>
<feature type="transmembrane region" description="Helical" evidence="1">
    <location>
        <begin position="35"/>
        <end position="64"/>
    </location>
</feature>
<feature type="transmembrane region" description="Helical" evidence="1">
    <location>
        <begin position="128"/>
        <end position="147"/>
    </location>
</feature>
<protein>
    <submittedName>
        <fullName evidence="2">Phosphatidate cytidylyltransferase</fullName>
    </submittedName>
</protein>
<feature type="transmembrane region" description="Helical" evidence="1">
    <location>
        <begin position="272"/>
        <end position="294"/>
    </location>
</feature>
<reference evidence="2 3" key="1">
    <citation type="submission" date="2021-08" db="EMBL/GenBank/DDBJ databases">
        <title>Lysobacter sp. strain CJ11 Genome sequencing and assembly.</title>
        <authorList>
            <person name="Kim I."/>
        </authorList>
    </citation>
    <scope>NUCLEOTIDE SEQUENCE [LARGE SCALE GENOMIC DNA]</scope>
    <source>
        <strain evidence="2 3">CJ11</strain>
    </source>
</reference>
<gene>
    <name evidence="2" type="ORF">H8L67_03560</name>
</gene>
<dbReference type="Pfam" id="PF01148">
    <property type="entry name" value="CTP_transf_1"/>
    <property type="match status" value="1"/>
</dbReference>
<keyword evidence="3" id="KW-1185">Reference proteome</keyword>
<feature type="transmembrane region" description="Helical" evidence="1">
    <location>
        <begin position="159"/>
        <end position="177"/>
    </location>
</feature>
<evidence type="ECO:0000313" key="2">
    <source>
        <dbReference type="EMBL" id="QYR53586.1"/>
    </source>
</evidence>
<keyword evidence="1" id="KW-0812">Transmembrane</keyword>
<keyword evidence="1" id="KW-0472">Membrane</keyword>
<keyword evidence="1" id="KW-1133">Transmembrane helix</keyword>
<evidence type="ECO:0000313" key="3">
    <source>
        <dbReference type="Proteomes" id="UP000824755"/>
    </source>
</evidence>
<dbReference type="PANTHER" id="PTHR43535">
    <property type="entry name" value="PHOSPHATIDATE CYTIDYLYLTRANSFERASE"/>
    <property type="match status" value="1"/>
</dbReference>